<dbReference type="EMBL" id="JACTVA010000009">
    <property type="protein sequence ID" value="MBC9206735.1"/>
    <property type="molecule type" value="Genomic_DNA"/>
</dbReference>
<evidence type="ECO:0000313" key="2">
    <source>
        <dbReference type="EMBL" id="MBC9206735.1"/>
    </source>
</evidence>
<organism evidence="2 3">
    <name type="scientific">Teichococcus aerophilus</name>
    <dbReference type="NCBI Taxonomy" id="1224513"/>
    <lineage>
        <taxon>Bacteria</taxon>
        <taxon>Pseudomonadati</taxon>
        <taxon>Pseudomonadota</taxon>
        <taxon>Alphaproteobacteria</taxon>
        <taxon>Acetobacterales</taxon>
        <taxon>Roseomonadaceae</taxon>
        <taxon>Roseomonas</taxon>
    </lineage>
</organism>
<sequence>MRMNWMRGGKVGNMGDLLSPIIVAAHTGQALRYTRPVSPRSRLIAIGTIGQKQRFGHVDVWGSGFGGEEGSFEVQRRFRNPRLTRFNPHAVRGPFSAALLRDAGYATSGVMGDPAWLLPRLWPGEGVQKRWDLGVVLHISELEERTPFAGAKAEFNRYRIPEGLTDSIRVMNTVVERDIGQVRARVEDILSCRRILSTSLHALAVAEAYGIPCATFDIHSAPSGLFGVEDPSTPIDHRIRDYYAGSGRQDVLVYRTERHMETDWDAAMAFIDRHWQPIDYDPSRLLEVFPRRLAEAEEFPRPDVMARLSSLANIARH</sequence>
<dbReference type="Pfam" id="PF04230">
    <property type="entry name" value="PS_pyruv_trans"/>
    <property type="match status" value="1"/>
</dbReference>
<evidence type="ECO:0000313" key="3">
    <source>
        <dbReference type="Proteomes" id="UP000626026"/>
    </source>
</evidence>
<evidence type="ECO:0000259" key="1">
    <source>
        <dbReference type="Pfam" id="PF04230"/>
    </source>
</evidence>
<gene>
    <name evidence="2" type="ORF">IBL26_07795</name>
</gene>
<accession>A0ABR7RJH6</accession>
<name>A0ABR7RJH6_9PROT</name>
<protein>
    <submittedName>
        <fullName evidence="2">Polysaccharide pyruvyl transferase family protein</fullName>
    </submittedName>
</protein>
<dbReference type="GO" id="GO:0016740">
    <property type="term" value="F:transferase activity"/>
    <property type="evidence" value="ECO:0007669"/>
    <property type="project" value="UniProtKB-KW"/>
</dbReference>
<proteinExistence type="predicted"/>
<keyword evidence="3" id="KW-1185">Reference proteome</keyword>
<reference evidence="2 3" key="1">
    <citation type="journal article" date="2013" name="Int. J. Syst. Evol. Microbiol.">
        <title>Roseomonas aerophila sp. nov., isolated from air.</title>
        <authorList>
            <person name="Kim S.J."/>
            <person name="Weon H.Y."/>
            <person name="Ahn J.H."/>
            <person name="Hong S.B."/>
            <person name="Seok S.J."/>
            <person name="Whang K.S."/>
            <person name="Kwon S.W."/>
        </authorList>
    </citation>
    <scope>NUCLEOTIDE SEQUENCE [LARGE SCALE GENOMIC DNA]</scope>
    <source>
        <strain evidence="2 3">NBRC 108923</strain>
    </source>
</reference>
<keyword evidence="2" id="KW-0808">Transferase</keyword>
<dbReference type="InterPro" id="IPR007345">
    <property type="entry name" value="Polysacch_pyruvyl_Trfase"/>
</dbReference>
<comment type="caution">
    <text evidence="2">The sequence shown here is derived from an EMBL/GenBank/DDBJ whole genome shotgun (WGS) entry which is preliminary data.</text>
</comment>
<feature type="domain" description="Polysaccharide pyruvyl transferase" evidence="1">
    <location>
        <begin position="61"/>
        <end position="219"/>
    </location>
</feature>
<dbReference type="Proteomes" id="UP000626026">
    <property type="component" value="Unassembled WGS sequence"/>
</dbReference>